<reference evidence="2" key="1">
    <citation type="submission" date="2018-09" db="EMBL/GenBank/DDBJ databases">
        <authorList>
            <person name="Livingstone P.G."/>
            <person name="Whitworth D.E."/>
        </authorList>
    </citation>
    <scope>NUCLEOTIDE SEQUENCE [LARGE SCALE GENOMIC DNA]</scope>
    <source>
        <strain evidence="2">AB047A</strain>
    </source>
</reference>
<dbReference type="CDD" id="cd22893">
    <property type="entry name" value="PlcA-like"/>
    <property type="match status" value="1"/>
</dbReference>
<dbReference type="AlphaFoldDB" id="A0A3A8QPR6"/>
<organism evidence="1 2">
    <name type="scientific">Corallococcus interemptor</name>
    <dbReference type="NCBI Taxonomy" id="2316720"/>
    <lineage>
        <taxon>Bacteria</taxon>
        <taxon>Pseudomonadati</taxon>
        <taxon>Myxococcota</taxon>
        <taxon>Myxococcia</taxon>
        <taxon>Myxococcales</taxon>
        <taxon>Cystobacterineae</taxon>
        <taxon>Myxococcaceae</taxon>
        <taxon>Corallococcus</taxon>
    </lineage>
</organism>
<comment type="caution">
    <text evidence="1">The sequence shown here is derived from an EMBL/GenBank/DDBJ whole genome shotgun (WGS) entry which is preliminary data.</text>
</comment>
<evidence type="ECO:0008006" key="3">
    <source>
        <dbReference type="Google" id="ProtNLM"/>
    </source>
</evidence>
<dbReference type="Proteomes" id="UP000282656">
    <property type="component" value="Unassembled WGS sequence"/>
</dbReference>
<accession>A0A3A8QPR6</accession>
<dbReference type="EMBL" id="RAWM01000074">
    <property type="protein sequence ID" value="RKH65214.1"/>
    <property type="molecule type" value="Genomic_DNA"/>
</dbReference>
<dbReference type="RefSeq" id="WP_121770819.1">
    <property type="nucleotide sequence ID" value="NZ_RAWM01000074.1"/>
</dbReference>
<proteinExistence type="predicted"/>
<evidence type="ECO:0000313" key="2">
    <source>
        <dbReference type="Proteomes" id="UP000282656"/>
    </source>
</evidence>
<name>A0A3A8QPR6_9BACT</name>
<sequence length="412" mass="46062">MAETNQDPLRAFFDVREEQLGGAQPFDGGEHLWVGNAGALKAATKRKAGPFGPFQRSKSPEHLTYGEIVAFSGDFYGSPEELFDETPSPLPWLREANDLDDLLKALRNEAAWINLPPAQRGTQYPDQNLVLWWNAKQYSELALQNTPHFGWHNALVYARHHEAALKLAVQAAQEPSRAKQELLWRQAVYTNGFADHFLTDGFSAGHVRAPAAQIRRWAEQAGMNKKLAGVLIKVIHDQDGHIHELHSKADHSARTGGLHVVNALKQEWHTRCDGQLFLTGPADASVETAVEAVADSVEELLSAYQEQKIPQGVFAATRRLPWPHPDEPALITKFPADIDRVKVEALYDSIRWYLLLPVLGANARPEHIEKCCAHLPQLMEDFRDDVTKQVAKEPALIARLAPEYVAAYQAIR</sequence>
<keyword evidence="2" id="KW-1185">Reference proteome</keyword>
<protein>
    <recommendedName>
        <fullName evidence="3">Phospholipase</fullName>
    </recommendedName>
</protein>
<gene>
    <name evidence="1" type="ORF">D7X96_24155</name>
</gene>
<dbReference type="InterPro" id="IPR049756">
    <property type="entry name" value="PlcA-like_dom"/>
</dbReference>
<dbReference type="OrthoDB" id="737780at2"/>
<evidence type="ECO:0000313" key="1">
    <source>
        <dbReference type="EMBL" id="RKH65214.1"/>
    </source>
</evidence>